<name>A0A1I1QCR4_9ACTN</name>
<keyword evidence="2" id="KW-1185">Reference proteome</keyword>
<evidence type="ECO:0000313" key="2">
    <source>
        <dbReference type="Proteomes" id="UP000199022"/>
    </source>
</evidence>
<reference evidence="2" key="1">
    <citation type="submission" date="2016-10" db="EMBL/GenBank/DDBJ databases">
        <authorList>
            <person name="Varghese N."/>
            <person name="Submissions S."/>
        </authorList>
    </citation>
    <scope>NUCLEOTIDE SEQUENCE [LARGE SCALE GENOMIC DNA]</scope>
    <source>
        <strain evidence="2">DSM 45962</strain>
    </source>
</reference>
<dbReference type="STRING" id="1225127.SAMN05661030_2627"/>
<dbReference type="RefSeq" id="WP_091559469.1">
    <property type="nucleotide sequence ID" value="NZ_BNAC01000001.1"/>
</dbReference>
<organism evidence="1 2">
    <name type="scientific">Klenkia taihuensis</name>
    <dbReference type="NCBI Taxonomy" id="1225127"/>
    <lineage>
        <taxon>Bacteria</taxon>
        <taxon>Bacillati</taxon>
        <taxon>Actinomycetota</taxon>
        <taxon>Actinomycetes</taxon>
        <taxon>Geodermatophilales</taxon>
        <taxon>Geodermatophilaceae</taxon>
        <taxon>Klenkia</taxon>
    </lineage>
</organism>
<evidence type="ECO:0000313" key="1">
    <source>
        <dbReference type="EMBL" id="SFD17618.1"/>
    </source>
</evidence>
<protein>
    <submittedName>
        <fullName evidence="1">Uncharacterized protein</fullName>
    </submittedName>
</protein>
<sequence>MRDDLRRVTSRRWSLERARPDGWLLTSPYGSGALQLDPAVDEEALPPGIGAEEVQQEFVDEALQHVGDRVVDALADHGMALRCRAHAAPLTVCAGRWVCDSRAAHDVADVGSLRRGHAEVIASSDS</sequence>
<gene>
    <name evidence="1" type="ORF">SAMN05661030_2627</name>
</gene>
<dbReference type="EMBL" id="FOMD01000003">
    <property type="protein sequence ID" value="SFD17618.1"/>
    <property type="molecule type" value="Genomic_DNA"/>
</dbReference>
<dbReference type="Proteomes" id="UP000199022">
    <property type="component" value="Unassembled WGS sequence"/>
</dbReference>
<accession>A0A1I1QCR4</accession>
<dbReference type="AlphaFoldDB" id="A0A1I1QCR4"/>
<proteinExistence type="predicted"/>